<comment type="caution">
    <text evidence="3">The sequence shown here is derived from an EMBL/GenBank/DDBJ whole genome shotgun (WGS) entry which is preliminary data.</text>
</comment>
<feature type="transmembrane region" description="Helical" evidence="1">
    <location>
        <begin position="33"/>
        <end position="52"/>
    </location>
</feature>
<evidence type="ECO:0000313" key="4">
    <source>
        <dbReference type="Proteomes" id="UP000673375"/>
    </source>
</evidence>
<accession>A0ABS4CER1</accession>
<organism evidence="3 4">
    <name type="scientific">Enterococcus larvae</name>
    <dbReference type="NCBI Taxonomy" id="2794352"/>
    <lineage>
        <taxon>Bacteria</taxon>
        <taxon>Bacillati</taxon>
        <taxon>Bacillota</taxon>
        <taxon>Bacilli</taxon>
        <taxon>Lactobacillales</taxon>
        <taxon>Enterococcaceae</taxon>
        <taxon>Enterococcus</taxon>
    </lineage>
</organism>
<evidence type="ECO:0000256" key="1">
    <source>
        <dbReference type="SAM" id="Phobius"/>
    </source>
</evidence>
<feature type="transmembrane region" description="Helical" evidence="1">
    <location>
        <begin position="110"/>
        <end position="139"/>
    </location>
</feature>
<gene>
    <name evidence="3" type="ORF">I6N96_01310</name>
</gene>
<evidence type="ECO:0000259" key="2">
    <source>
        <dbReference type="Pfam" id="PF02698"/>
    </source>
</evidence>
<feature type="transmembrane region" description="Helical" evidence="1">
    <location>
        <begin position="6"/>
        <end position="26"/>
    </location>
</feature>
<dbReference type="InterPro" id="IPR014729">
    <property type="entry name" value="Rossmann-like_a/b/a_fold"/>
</dbReference>
<dbReference type="EMBL" id="JAEDXU010000001">
    <property type="protein sequence ID" value="MBP1044900.1"/>
    <property type="molecule type" value="Genomic_DNA"/>
</dbReference>
<dbReference type="Proteomes" id="UP000673375">
    <property type="component" value="Unassembled WGS sequence"/>
</dbReference>
<feature type="transmembrane region" description="Helical" evidence="1">
    <location>
        <begin position="381"/>
        <end position="400"/>
    </location>
</feature>
<dbReference type="InterPro" id="IPR003848">
    <property type="entry name" value="DUF218"/>
</dbReference>
<dbReference type="PANTHER" id="PTHR30336:SF18">
    <property type="entry name" value="MEMBRANE PROTEIN"/>
    <property type="match status" value="1"/>
</dbReference>
<evidence type="ECO:0000313" key="3">
    <source>
        <dbReference type="EMBL" id="MBP1044900.1"/>
    </source>
</evidence>
<dbReference type="Gene3D" id="3.40.50.620">
    <property type="entry name" value="HUPs"/>
    <property type="match status" value="1"/>
</dbReference>
<dbReference type="Pfam" id="PF02698">
    <property type="entry name" value="DUF218"/>
    <property type="match status" value="1"/>
</dbReference>
<feature type="transmembrane region" description="Helical" evidence="1">
    <location>
        <begin position="182"/>
        <end position="204"/>
    </location>
</feature>
<protein>
    <submittedName>
        <fullName evidence="3">YdcF family protein</fullName>
    </submittedName>
</protein>
<feature type="transmembrane region" description="Helical" evidence="1">
    <location>
        <begin position="85"/>
        <end position="104"/>
    </location>
</feature>
<name>A0ABS4CER1_9ENTE</name>
<dbReference type="PANTHER" id="PTHR30336">
    <property type="entry name" value="INNER MEMBRANE PROTEIN, PROBABLE PERMEASE"/>
    <property type="match status" value="1"/>
</dbReference>
<keyword evidence="1" id="KW-1133">Transmembrane helix</keyword>
<feature type="transmembrane region" description="Helical" evidence="1">
    <location>
        <begin position="58"/>
        <end position="76"/>
    </location>
</feature>
<feature type="domain" description="DUF218" evidence="2">
    <location>
        <begin position="220"/>
        <end position="359"/>
    </location>
</feature>
<dbReference type="RefSeq" id="WP_209555694.1">
    <property type="nucleotide sequence ID" value="NZ_JAEDXU010000001.1"/>
</dbReference>
<feature type="transmembrane region" description="Helical" evidence="1">
    <location>
        <begin position="151"/>
        <end position="170"/>
    </location>
</feature>
<dbReference type="InterPro" id="IPR051599">
    <property type="entry name" value="Cell_Envelope_Assoc"/>
</dbReference>
<dbReference type="CDD" id="cd06259">
    <property type="entry name" value="YdcF-like"/>
    <property type="match status" value="1"/>
</dbReference>
<keyword evidence="4" id="KW-1185">Reference proteome</keyword>
<proteinExistence type="predicted"/>
<keyword evidence="1" id="KW-0812">Transmembrane</keyword>
<keyword evidence="1" id="KW-0472">Membrane</keyword>
<sequence length="407" mass="46260">MELRFESSLFIVYFLGLILIPIWNKVRKSKGNWLLYELGWFLACLIFYLLSLEVKSRTYFIGIPLVFLGIFLFRYFKEKRRLSNGLLFNLFLISFGGYLGLLAITTQDPLLILFLVTLFIGLLLLLLVGLYAIIIFLYWNALIVWRKEGHSLANLLTLFLAIGLTGLLVLDYVSGHFLPQWMASLFAIVPMILIYFAIVFYNFLTISIIYQFNRPKYTQDYIIVLGAGLIEGKRVPPLLGNRIEKAIRFYNKQKEKTAKTPKLVMSGGKGDDEHLAEGLAMKQYAVEKGIPETDILVEANSVNTLENMRFSKEVMEEDFGGNGYQAIFTTNNFHLFRAGLFARQASLKANGIGAKTAFYFLPNAFLREFAAILLMRKRRHAMFCAAIVLLNVLLALLQLLTSSLAAG</sequence>
<reference evidence="3 4" key="1">
    <citation type="submission" date="2020-12" db="EMBL/GenBank/DDBJ databases">
        <title>Vagococcus allomyrinae sp. nov. and Enterococcus lavae sp. nov., isolated from the larvae of Allomyrina dichotoma.</title>
        <authorList>
            <person name="Lee S.D."/>
        </authorList>
    </citation>
    <scope>NUCLEOTIDE SEQUENCE [LARGE SCALE GENOMIC DNA]</scope>
    <source>
        <strain evidence="3 4">BWM-S5</strain>
    </source>
</reference>